<sequence length="374" mass="42554">MYTIKKENISLWQLFVLILIFVIGTTVVVGAGEEAKQDFWVAELIATAIGMAMAWGYYYLLRSSNGKNLYEIIVETCGRIIGNILIFGYVIYFFYIVTRNIRDFGEMMKVTILPITPIEVISITMMFVIVFIVIQGVEVLARVTELFTPFLVFFLLLVFFLIFASEQIHFENLQPFLAEGFKPIFSSVFPLRSSFPYGEIVVFTVLMRSVTRFNYVGKVSVVSIMVGGLLITFSQVIQITTLGEDVKNRTLFPLLSASREISVMGFFERVDILVVFILMLGILIKVSILFYAGLRGLESIFNMSYRYFIIPISMCIPLFSIVNADNIIEHFEEGLQIVPYVLHLPFQMGIPILLLVLVLIRNRKNKKVAGGVKH</sequence>
<feature type="transmembrane region" description="Helical" evidence="8">
    <location>
        <begin position="272"/>
        <end position="292"/>
    </location>
</feature>
<feature type="transmembrane region" description="Helical" evidence="8">
    <location>
        <begin position="215"/>
        <end position="237"/>
    </location>
</feature>
<dbReference type="Proteomes" id="UP001589838">
    <property type="component" value="Unassembled WGS sequence"/>
</dbReference>
<evidence type="ECO:0000313" key="10">
    <source>
        <dbReference type="Proteomes" id="UP001589838"/>
    </source>
</evidence>
<accession>A0ABV6KHJ9</accession>
<keyword evidence="3" id="KW-0813">Transport</keyword>
<keyword evidence="6 8" id="KW-1133">Transmembrane helix</keyword>
<dbReference type="NCBIfam" id="TIGR00912">
    <property type="entry name" value="2A0309"/>
    <property type="match status" value="1"/>
</dbReference>
<dbReference type="Pfam" id="PF03845">
    <property type="entry name" value="Spore_permease"/>
    <property type="match status" value="1"/>
</dbReference>
<keyword evidence="5 8" id="KW-0812">Transmembrane</keyword>
<evidence type="ECO:0000256" key="4">
    <source>
        <dbReference type="ARBA" id="ARBA00022544"/>
    </source>
</evidence>
<feature type="transmembrane region" description="Helical" evidence="8">
    <location>
        <begin position="342"/>
        <end position="360"/>
    </location>
</feature>
<comment type="similarity">
    <text evidence="2">Belongs to the amino acid-polyamine-organocation (APC) superfamily. Spore germination protein (SGP) (TC 2.A.3.9) family.</text>
</comment>
<comment type="subcellular location">
    <subcellularLocation>
        <location evidence="1">Membrane</location>
        <topology evidence="1">Multi-pass membrane protein</topology>
    </subcellularLocation>
</comment>
<keyword evidence="7 8" id="KW-0472">Membrane</keyword>
<feature type="transmembrane region" description="Helical" evidence="8">
    <location>
        <begin position="39"/>
        <end position="60"/>
    </location>
</feature>
<gene>
    <name evidence="9" type="ORF">ACFFHM_20515</name>
</gene>
<name>A0ABV6KHJ9_9BACI</name>
<evidence type="ECO:0000256" key="1">
    <source>
        <dbReference type="ARBA" id="ARBA00004141"/>
    </source>
</evidence>
<evidence type="ECO:0000256" key="5">
    <source>
        <dbReference type="ARBA" id="ARBA00022692"/>
    </source>
</evidence>
<feature type="transmembrane region" description="Helical" evidence="8">
    <location>
        <begin position="146"/>
        <end position="164"/>
    </location>
</feature>
<evidence type="ECO:0000256" key="7">
    <source>
        <dbReference type="ARBA" id="ARBA00023136"/>
    </source>
</evidence>
<protein>
    <submittedName>
        <fullName evidence="9">Endospore germination permease</fullName>
    </submittedName>
</protein>
<dbReference type="PANTHER" id="PTHR34975">
    <property type="entry name" value="SPORE GERMINATION PROTEIN A2"/>
    <property type="match status" value="1"/>
</dbReference>
<proteinExistence type="inferred from homology"/>
<reference evidence="9 10" key="1">
    <citation type="submission" date="2024-09" db="EMBL/GenBank/DDBJ databases">
        <authorList>
            <person name="Sun Q."/>
            <person name="Mori K."/>
        </authorList>
    </citation>
    <scope>NUCLEOTIDE SEQUENCE [LARGE SCALE GENOMIC DNA]</scope>
    <source>
        <strain evidence="9 10">NCAIM B.02610</strain>
    </source>
</reference>
<dbReference type="RefSeq" id="WP_335962882.1">
    <property type="nucleotide sequence ID" value="NZ_JAXBLX010000036.1"/>
</dbReference>
<organism evidence="9 10">
    <name type="scientific">Halalkalibacter kiskunsagensis</name>
    <dbReference type="NCBI Taxonomy" id="1548599"/>
    <lineage>
        <taxon>Bacteria</taxon>
        <taxon>Bacillati</taxon>
        <taxon>Bacillota</taxon>
        <taxon>Bacilli</taxon>
        <taxon>Bacillales</taxon>
        <taxon>Bacillaceae</taxon>
        <taxon>Halalkalibacter</taxon>
    </lineage>
</organism>
<evidence type="ECO:0000256" key="3">
    <source>
        <dbReference type="ARBA" id="ARBA00022448"/>
    </source>
</evidence>
<evidence type="ECO:0000256" key="6">
    <source>
        <dbReference type="ARBA" id="ARBA00022989"/>
    </source>
</evidence>
<feature type="transmembrane region" description="Helical" evidence="8">
    <location>
        <begin position="12"/>
        <end position="32"/>
    </location>
</feature>
<dbReference type="PANTHER" id="PTHR34975:SF2">
    <property type="entry name" value="SPORE GERMINATION PROTEIN A2"/>
    <property type="match status" value="1"/>
</dbReference>
<evidence type="ECO:0000313" key="9">
    <source>
        <dbReference type="EMBL" id="MFC0472800.1"/>
    </source>
</evidence>
<comment type="caution">
    <text evidence="9">The sequence shown here is derived from an EMBL/GenBank/DDBJ whole genome shotgun (WGS) entry which is preliminary data.</text>
</comment>
<feature type="transmembrane region" description="Helical" evidence="8">
    <location>
        <begin position="110"/>
        <end position="134"/>
    </location>
</feature>
<feature type="transmembrane region" description="Helical" evidence="8">
    <location>
        <begin position="80"/>
        <end position="98"/>
    </location>
</feature>
<keyword evidence="4" id="KW-0309">Germination</keyword>
<dbReference type="EMBL" id="JBHLUX010000087">
    <property type="protein sequence ID" value="MFC0472800.1"/>
    <property type="molecule type" value="Genomic_DNA"/>
</dbReference>
<feature type="transmembrane region" description="Helical" evidence="8">
    <location>
        <begin position="304"/>
        <end position="322"/>
    </location>
</feature>
<keyword evidence="10" id="KW-1185">Reference proteome</keyword>
<evidence type="ECO:0000256" key="2">
    <source>
        <dbReference type="ARBA" id="ARBA00007998"/>
    </source>
</evidence>
<evidence type="ECO:0000256" key="8">
    <source>
        <dbReference type="SAM" id="Phobius"/>
    </source>
</evidence>
<dbReference type="InterPro" id="IPR004761">
    <property type="entry name" value="Spore_GerAB"/>
</dbReference>